<evidence type="ECO:0000256" key="2">
    <source>
        <dbReference type="ARBA" id="ARBA00022723"/>
    </source>
</evidence>
<keyword evidence="5" id="KW-1185">Reference proteome</keyword>
<sequence length="123" mass="13284">MGTIGTIANVFRERSNEIPGVVGAVDGCHIPIKQPPGNANDFYNRKGVHSIILQGVCDHNAKFIDIFIGKGGEETGVEIVGDESAKDVEGWRGATDAQEEGVNELDTKDKGAQVKVRTHKRKE</sequence>
<dbReference type="InterPro" id="IPR027806">
    <property type="entry name" value="HARBI1_dom"/>
</dbReference>
<dbReference type="AlphaFoldDB" id="A0AAN7QMZ0"/>
<feature type="domain" description="DDE Tnp4" evidence="3">
    <location>
        <begin position="25"/>
        <end position="80"/>
    </location>
</feature>
<proteinExistence type="predicted"/>
<reference evidence="5" key="1">
    <citation type="submission" date="2023-01" db="EMBL/GenBank/DDBJ databases">
        <title>Key to firefly adult light organ development and bioluminescence: homeobox transcription factors regulate luciferase expression and transportation to peroxisome.</title>
        <authorList>
            <person name="Fu X."/>
        </authorList>
    </citation>
    <scope>NUCLEOTIDE SEQUENCE [LARGE SCALE GENOMIC DNA]</scope>
</reference>
<name>A0AAN7QMZ0_9COLE</name>
<evidence type="ECO:0000313" key="4">
    <source>
        <dbReference type="EMBL" id="KAK4885318.1"/>
    </source>
</evidence>
<dbReference type="GO" id="GO:0046872">
    <property type="term" value="F:metal ion binding"/>
    <property type="evidence" value="ECO:0007669"/>
    <property type="project" value="UniProtKB-KW"/>
</dbReference>
<protein>
    <recommendedName>
        <fullName evidence="3">DDE Tnp4 domain-containing protein</fullName>
    </recommendedName>
</protein>
<dbReference type="Proteomes" id="UP001353858">
    <property type="component" value="Unassembled WGS sequence"/>
</dbReference>
<organism evidence="4 5">
    <name type="scientific">Aquatica leii</name>
    <dbReference type="NCBI Taxonomy" id="1421715"/>
    <lineage>
        <taxon>Eukaryota</taxon>
        <taxon>Metazoa</taxon>
        <taxon>Ecdysozoa</taxon>
        <taxon>Arthropoda</taxon>
        <taxon>Hexapoda</taxon>
        <taxon>Insecta</taxon>
        <taxon>Pterygota</taxon>
        <taxon>Neoptera</taxon>
        <taxon>Endopterygota</taxon>
        <taxon>Coleoptera</taxon>
        <taxon>Polyphaga</taxon>
        <taxon>Elateriformia</taxon>
        <taxon>Elateroidea</taxon>
        <taxon>Lampyridae</taxon>
        <taxon>Luciolinae</taxon>
        <taxon>Aquatica</taxon>
    </lineage>
</organism>
<evidence type="ECO:0000313" key="5">
    <source>
        <dbReference type="Proteomes" id="UP001353858"/>
    </source>
</evidence>
<keyword evidence="2" id="KW-0479">Metal-binding</keyword>
<comment type="caution">
    <text evidence="4">The sequence shown here is derived from an EMBL/GenBank/DDBJ whole genome shotgun (WGS) entry which is preliminary data.</text>
</comment>
<dbReference type="Pfam" id="PF13359">
    <property type="entry name" value="DDE_Tnp_4"/>
    <property type="match status" value="1"/>
</dbReference>
<comment type="cofactor">
    <cofactor evidence="1">
        <name>a divalent metal cation</name>
        <dbReference type="ChEBI" id="CHEBI:60240"/>
    </cofactor>
</comment>
<evidence type="ECO:0000259" key="3">
    <source>
        <dbReference type="Pfam" id="PF13359"/>
    </source>
</evidence>
<gene>
    <name evidence="4" type="ORF">RN001_001589</name>
</gene>
<dbReference type="EMBL" id="JARPUR010000001">
    <property type="protein sequence ID" value="KAK4885318.1"/>
    <property type="molecule type" value="Genomic_DNA"/>
</dbReference>
<accession>A0AAN7QMZ0</accession>
<evidence type="ECO:0000256" key="1">
    <source>
        <dbReference type="ARBA" id="ARBA00001968"/>
    </source>
</evidence>